<protein>
    <submittedName>
        <fullName evidence="1">Uncharacterized protein</fullName>
    </submittedName>
</protein>
<evidence type="ECO:0000313" key="1">
    <source>
        <dbReference type="EMBL" id="KAK4021350.1"/>
    </source>
</evidence>
<name>A0ABR0A888_9CRUS</name>
<reference evidence="1 2" key="1">
    <citation type="journal article" date="2023" name="Nucleic Acids Res.">
        <title>The hologenome of Daphnia magna reveals possible DNA methylation and microbiome-mediated evolution of the host genome.</title>
        <authorList>
            <person name="Chaturvedi A."/>
            <person name="Li X."/>
            <person name="Dhandapani V."/>
            <person name="Marshall H."/>
            <person name="Kissane S."/>
            <person name="Cuenca-Cambronero M."/>
            <person name="Asole G."/>
            <person name="Calvet F."/>
            <person name="Ruiz-Romero M."/>
            <person name="Marangio P."/>
            <person name="Guigo R."/>
            <person name="Rago D."/>
            <person name="Mirbahai L."/>
            <person name="Eastwood N."/>
            <person name="Colbourne J.K."/>
            <person name="Zhou J."/>
            <person name="Mallon E."/>
            <person name="Orsini L."/>
        </authorList>
    </citation>
    <scope>NUCLEOTIDE SEQUENCE [LARGE SCALE GENOMIC DNA]</scope>
    <source>
        <strain evidence="1">LRV0_1</strain>
    </source>
</reference>
<dbReference type="Proteomes" id="UP001234178">
    <property type="component" value="Unassembled WGS sequence"/>
</dbReference>
<dbReference type="EMBL" id="JAOYFB010000036">
    <property type="protein sequence ID" value="KAK4021350.1"/>
    <property type="molecule type" value="Genomic_DNA"/>
</dbReference>
<sequence length="95" mass="10616">MSSEALQLLVYQRTNGLRTKGLELKWLLTLIHLTNDDCPAEELYNDQYDAPTAGLGQFVDKRYSLPLHLMTRKGVMPLGVPARPACRTSAAIMIN</sequence>
<organism evidence="1 2">
    <name type="scientific">Daphnia magna</name>
    <dbReference type="NCBI Taxonomy" id="35525"/>
    <lineage>
        <taxon>Eukaryota</taxon>
        <taxon>Metazoa</taxon>
        <taxon>Ecdysozoa</taxon>
        <taxon>Arthropoda</taxon>
        <taxon>Crustacea</taxon>
        <taxon>Branchiopoda</taxon>
        <taxon>Diplostraca</taxon>
        <taxon>Cladocera</taxon>
        <taxon>Anomopoda</taxon>
        <taxon>Daphniidae</taxon>
        <taxon>Daphnia</taxon>
    </lineage>
</organism>
<evidence type="ECO:0000313" key="2">
    <source>
        <dbReference type="Proteomes" id="UP001234178"/>
    </source>
</evidence>
<accession>A0ABR0A888</accession>
<comment type="caution">
    <text evidence="1">The sequence shown here is derived from an EMBL/GenBank/DDBJ whole genome shotgun (WGS) entry which is preliminary data.</text>
</comment>
<gene>
    <name evidence="1" type="ORF">OUZ56_003267</name>
</gene>
<keyword evidence="2" id="KW-1185">Reference proteome</keyword>
<proteinExistence type="predicted"/>